<protein>
    <submittedName>
        <fullName evidence="4">Uncharacterized protein</fullName>
    </submittedName>
</protein>
<organism evidence="4 5">
    <name type="scientific">Nelumbo nucifera</name>
    <name type="common">Sacred lotus</name>
    <dbReference type="NCBI Taxonomy" id="4432"/>
    <lineage>
        <taxon>Eukaryota</taxon>
        <taxon>Viridiplantae</taxon>
        <taxon>Streptophyta</taxon>
        <taxon>Embryophyta</taxon>
        <taxon>Tracheophyta</taxon>
        <taxon>Spermatophyta</taxon>
        <taxon>Magnoliopsida</taxon>
        <taxon>Proteales</taxon>
        <taxon>Nelumbonaceae</taxon>
        <taxon>Nelumbo</taxon>
    </lineage>
</organism>
<keyword evidence="5" id="KW-1185">Reference proteome</keyword>
<evidence type="ECO:0000313" key="3">
    <source>
        <dbReference type="EMBL" id="DAD22223.1"/>
    </source>
</evidence>
<evidence type="ECO:0000313" key="1">
    <source>
        <dbReference type="EMBL" id="DAD22217.1"/>
    </source>
</evidence>
<comment type="caution">
    <text evidence="4">The sequence shown here is derived from an EMBL/GenBank/DDBJ whole genome shotgun (WGS) entry which is preliminary data.</text>
</comment>
<sequence>MLSIYCFPLFVLVWFFLEVLLEMHSN</sequence>
<name>A0A822XPJ8_NELNU</name>
<proteinExistence type="predicted"/>
<reference evidence="4 5" key="1">
    <citation type="journal article" date="2020" name="Mol. Biol. Evol.">
        <title>Distinct Expression and Methylation Patterns for Genes with Different Fates following a Single Whole-Genome Duplication in Flowering Plants.</title>
        <authorList>
            <person name="Shi T."/>
            <person name="Rahmani R.S."/>
            <person name="Gugger P.F."/>
            <person name="Wang M."/>
            <person name="Li H."/>
            <person name="Zhang Y."/>
            <person name="Li Z."/>
            <person name="Wang Q."/>
            <person name="Van de Peer Y."/>
            <person name="Marchal K."/>
            <person name="Chen J."/>
        </authorList>
    </citation>
    <scope>NUCLEOTIDE SEQUENCE [LARGE SCALE GENOMIC DNA]</scope>
    <source>
        <tissue evidence="4">Leaf</tissue>
    </source>
</reference>
<evidence type="ECO:0000313" key="4">
    <source>
        <dbReference type="EMBL" id="DAD22227.1"/>
    </source>
</evidence>
<dbReference type="EMBL" id="DUZY01000001">
    <property type="protein sequence ID" value="DAD22221.1"/>
    <property type="molecule type" value="Genomic_DNA"/>
</dbReference>
<dbReference type="EMBL" id="DUZY01000001">
    <property type="protein sequence ID" value="DAD22223.1"/>
    <property type="molecule type" value="Genomic_DNA"/>
</dbReference>
<evidence type="ECO:0000313" key="2">
    <source>
        <dbReference type="EMBL" id="DAD22221.1"/>
    </source>
</evidence>
<dbReference type="Proteomes" id="UP000607653">
    <property type="component" value="Unassembled WGS sequence"/>
</dbReference>
<dbReference type="EMBL" id="DUZY01000001">
    <property type="protein sequence ID" value="DAD22217.1"/>
    <property type="molecule type" value="Genomic_DNA"/>
</dbReference>
<gene>
    <name evidence="1" type="ORF">HUJ06_023680</name>
    <name evidence="2" type="ORF">HUJ06_023684</name>
    <name evidence="3" type="ORF">HUJ06_023686</name>
    <name evidence="4" type="ORF">HUJ06_023690</name>
</gene>
<evidence type="ECO:0000313" key="5">
    <source>
        <dbReference type="Proteomes" id="UP000607653"/>
    </source>
</evidence>
<accession>A0A822XPJ8</accession>
<dbReference type="AlphaFoldDB" id="A0A822XPJ8"/>
<dbReference type="EMBL" id="DUZY01000001">
    <property type="protein sequence ID" value="DAD22227.1"/>
    <property type="molecule type" value="Genomic_DNA"/>
</dbReference>